<dbReference type="GO" id="GO:0006659">
    <property type="term" value="P:phosphatidylserine biosynthetic process"/>
    <property type="evidence" value="ECO:0007669"/>
    <property type="project" value="InterPro"/>
</dbReference>
<feature type="transmembrane region" description="Helical" evidence="14">
    <location>
        <begin position="732"/>
        <end position="753"/>
    </location>
</feature>
<evidence type="ECO:0000256" key="12">
    <source>
        <dbReference type="ARBA" id="ARBA00025707"/>
    </source>
</evidence>
<feature type="transmembrane region" description="Helical" evidence="14">
    <location>
        <begin position="701"/>
        <end position="720"/>
    </location>
</feature>
<comment type="pathway">
    <text evidence="12">Phospholipid metabolism.</text>
</comment>
<keyword evidence="8" id="KW-0443">Lipid metabolism</keyword>
<evidence type="ECO:0000256" key="4">
    <source>
        <dbReference type="ARBA" id="ARBA00022679"/>
    </source>
</evidence>
<keyword evidence="4" id="KW-0808">Transferase</keyword>
<evidence type="ECO:0000256" key="3">
    <source>
        <dbReference type="ARBA" id="ARBA00022516"/>
    </source>
</evidence>
<evidence type="ECO:0000256" key="2">
    <source>
        <dbReference type="ARBA" id="ARBA00005189"/>
    </source>
</evidence>
<dbReference type="Proteomes" id="UP000591131">
    <property type="component" value="Unassembled WGS sequence"/>
</dbReference>
<dbReference type="PANTHER" id="PTHR15362">
    <property type="entry name" value="PHOSPHATIDYLINOSITOL SYNTHASE"/>
    <property type="match status" value="1"/>
</dbReference>
<accession>A0A7J6LWW8</accession>
<feature type="compositionally biased region" description="Polar residues" evidence="13">
    <location>
        <begin position="467"/>
        <end position="493"/>
    </location>
</feature>
<keyword evidence="10" id="KW-0594">Phospholipid biosynthesis</keyword>
<comment type="pathway">
    <text evidence="2">Lipid metabolism.</text>
</comment>
<evidence type="ECO:0008006" key="17">
    <source>
        <dbReference type="Google" id="ProtNLM"/>
    </source>
</evidence>
<feature type="region of interest" description="Disordered" evidence="13">
    <location>
        <begin position="601"/>
        <end position="638"/>
    </location>
</feature>
<keyword evidence="7 14" id="KW-1133">Transmembrane helix</keyword>
<name>A0A7J6LWW8_PERCH</name>
<protein>
    <recommendedName>
        <fullName evidence="17">Phosphatidylserine synthase 2</fullName>
    </recommendedName>
</protein>
<evidence type="ECO:0000313" key="15">
    <source>
        <dbReference type="EMBL" id="KAF4663757.1"/>
    </source>
</evidence>
<keyword evidence="6" id="KW-0256">Endoplasmic reticulum</keyword>
<feature type="region of interest" description="Disordered" evidence="13">
    <location>
        <begin position="462"/>
        <end position="493"/>
    </location>
</feature>
<dbReference type="AlphaFoldDB" id="A0A7J6LWW8"/>
<dbReference type="GO" id="GO:0005789">
    <property type="term" value="C:endoplasmic reticulum membrane"/>
    <property type="evidence" value="ECO:0007669"/>
    <property type="project" value="UniProtKB-SubCell"/>
</dbReference>
<keyword evidence="16" id="KW-1185">Reference proteome</keyword>
<evidence type="ECO:0000313" key="16">
    <source>
        <dbReference type="Proteomes" id="UP000591131"/>
    </source>
</evidence>
<dbReference type="EMBL" id="JAAPAO010000307">
    <property type="protein sequence ID" value="KAF4663757.1"/>
    <property type="molecule type" value="Genomic_DNA"/>
</dbReference>
<feature type="transmembrane region" description="Helical" evidence="14">
    <location>
        <begin position="835"/>
        <end position="854"/>
    </location>
</feature>
<dbReference type="InterPro" id="IPR004277">
    <property type="entry name" value="PSS"/>
</dbReference>
<evidence type="ECO:0000256" key="14">
    <source>
        <dbReference type="SAM" id="Phobius"/>
    </source>
</evidence>
<keyword evidence="11" id="KW-1208">Phospholipid metabolism</keyword>
<sequence>MLAALDNIHELFLTLGVPVIGGSAPKDHHAFGQLLRILVQQRCNAAVAALQVRPTSFAVIEQEQQRIVELHSTQDAASSGRWQRSCVFSIGVVFALLMCGCCCRELLDGGTSAWVHEGCRVDVGEDTCTWGKRFVDLFIRLVSDDMPRALRDLGAVPGGVIGREEPKHGDGQGDLQLSDEGAMSPSLVNDLISCMNQRLSPIKEAIQKRPLDTVRLLASARTDEMHRGDAMRCLEEASFLGGISRLHRLIVERLNEVITEDGGLAGVTVIEYPPAIIDALVDQRNLSSAEITTKSFDVSVIDTARCMQEAPEEIVAQYSDRIPPRAVDHFCGVASILLEAYQALVKEVIKMDERSINPSLLHNTSLCWKVLEFAIKYNCAALLLTEDMFEGWAKLAGFLEKRCRKHSQREMLRHSAERAIISTGLFDISGIAYDQLKEGHQLGGTFDGTAYLKGSKGELCPRGTEEASLTRSQAASGIGTNTEDSGAQSDSSSVACSLNSSGLQQRTQTEEDSYLFRSLPALLYLDELSADHSIYRQLFVPRNEQQYSLLARLRGDIGTWEERRLARLRAFITAEDATSDQKHSLKKALVVDEEPAAGTWQVQGSSDMTMSQRLRHRSGPDYSGPNGTSGDRPIRNPMLTPVKATVKASRRLKGSPNASDPVPDLSPDGNARQVAFAIIFFSIVAYVSYRSSLETFDGTDSARAAVGMVFLTVIIYSVLQTRDGLMVRPHPALWRAIHGAILVYMIILVILLGNSISSSPAVHLIYPEIHGGPEAVLANIVDAEPGSHNSLISFDHLHCELTFSHILRSITNIWFAAHVVGYWAKMCLFRDWSMCWMYSFAFELAELGLVWVIPEFQECWWDSLLMDVFGANFLGMCLGRLTLSYLECQTYTWESTGIEGSPKPCRGGQGIGRRLKRAVLQFTPYSWSRYDWPRDASHWVLSQVAWLQCYILELNSFFLIHAFALKPSHIFCPVRQLALAFHGAQAVPEWYEYIKGRTKRIGHNVWLLSCVTVLETIICIRYGNATHHFLTDDTSPPKGDIIAWVVFCCVTLLWLVLYLSLYKSSHLSELPSWLKCLR</sequence>
<evidence type="ECO:0000256" key="11">
    <source>
        <dbReference type="ARBA" id="ARBA00023264"/>
    </source>
</evidence>
<keyword evidence="9 14" id="KW-0472">Membrane</keyword>
<dbReference type="Pfam" id="PF03034">
    <property type="entry name" value="PSS"/>
    <property type="match status" value="1"/>
</dbReference>
<keyword evidence="3" id="KW-0444">Lipid biosynthesis</keyword>
<keyword evidence="5 14" id="KW-0812">Transmembrane</keyword>
<evidence type="ECO:0000256" key="8">
    <source>
        <dbReference type="ARBA" id="ARBA00023098"/>
    </source>
</evidence>
<feature type="transmembrane region" description="Helical" evidence="14">
    <location>
        <begin position="671"/>
        <end position="689"/>
    </location>
</feature>
<dbReference type="PANTHER" id="PTHR15362:SF7">
    <property type="entry name" value="PHOSPHATIDYLSERINE SYNTHASE 2"/>
    <property type="match status" value="1"/>
</dbReference>
<evidence type="ECO:0000256" key="13">
    <source>
        <dbReference type="SAM" id="MobiDB-lite"/>
    </source>
</evidence>
<evidence type="ECO:0000256" key="1">
    <source>
        <dbReference type="ARBA" id="ARBA00004477"/>
    </source>
</evidence>
<evidence type="ECO:0000256" key="9">
    <source>
        <dbReference type="ARBA" id="ARBA00023136"/>
    </source>
</evidence>
<feature type="transmembrane region" description="Helical" evidence="14">
    <location>
        <begin position="1005"/>
        <end position="1023"/>
    </location>
</feature>
<comment type="subcellular location">
    <subcellularLocation>
        <location evidence="1">Endoplasmic reticulum membrane</location>
        <topology evidence="1">Multi-pass membrane protein</topology>
    </subcellularLocation>
</comment>
<dbReference type="GO" id="GO:0106245">
    <property type="term" value="F:L-serine-phosphatidylethanolamine phosphatidyltransferase activity"/>
    <property type="evidence" value="ECO:0007669"/>
    <property type="project" value="InterPro"/>
</dbReference>
<evidence type="ECO:0000256" key="6">
    <source>
        <dbReference type="ARBA" id="ARBA00022824"/>
    </source>
</evidence>
<evidence type="ECO:0000256" key="10">
    <source>
        <dbReference type="ARBA" id="ARBA00023209"/>
    </source>
</evidence>
<feature type="transmembrane region" description="Helical" evidence="14">
    <location>
        <begin position="1043"/>
        <end position="1062"/>
    </location>
</feature>
<proteinExistence type="predicted"/>
<organism evidence="15 16">
    <name type="scientific">Perkinsus chesapeaki</name>
    <name type="common">Clam parasite</name>
    <name type="synonym">Perkinsus andrewsi</name>
    <dbReference type="NCBI Taxonomy" id="330153"/>
    <lineage>
        <taxon>Eukaryota</taxon>
        <taxon>Sar</taxon>
        <taxon>Alveolata</taxon>
        <taxon>Perkinsozoa</taxon>
        <taxon>Perkinsea</taxon>
        <taxon>Perkinsida</taxon>
        <taxon>Perkinsidae</taxon>
        <taxon>Perkinsus</taxon>
    </lineage>
</organism>
<evidence type="ECO:0000256" key="7">
    <source>
        <dbReference type="ARBA" id="ARBA00022989"/>
    </source>
</evidence>
<comment type="caution">
    <text evidence="15">The sequence shown here is derived from an EMBL/GenBank/DDBJ whole genome shotgun (WGS) entry which is preliminary data.</text>
</comment>
<evidence type="ECO:0000256" key="5">
    <source>
        <dbReference type="ARBA" id="ARBA00022692"/>
    </source>
</evidence>
<gene>
    <name evidence="15" type="ORF">FOL47_005568</name>
</gene>
<reference evidence="15 16" key="1">
    <citation type="submission" date="2020-04" db="EMBL/GenBank/DDBJ databases">
        <title>Perkinsus chesapeaki whole genome sequence.</title>
        <authorList>
            <person name="Bogema D.R."/>
        </authorList>
    </citation>
    <scope>NUCLEOTIDE SEQUENCE [LARGE SCALE GENOMIC DNA]</scope>
    <source>
        <strain evidence="15">ATCC PRA-425</strain>
    </source>
</reference>
<feature type="transmembrane region" description="Helical" evidence="14">
    <location>
        <begin position="860"/>
        <end position="879"/>
    </location>
</feature>
<feature type="compositionally biased region" description="Polar residues" evidence="13">
    <location>
        <begin position="601"/>
        <end position="612"/>
    </location>
</feature>
<dbReference type="OrthoDB" id="10265393at2759"/>